<accession>A0A6H1Q3R7</accession>
<organism evidence="1 2">
    <name type="scientific">Candidatus Pelagibacter giovannonii</name>
    <dbReference type="NCBI Taxonomy" id="2563896"/>
    <lineage>
        <taxon>Bacteria</taxon>
        <taxon>Pseudomonadati</taxon>
        <taxon>Pseudomonadota</taxon>
        <taxon>Alphaproteobacteria</taxon>
        <taxon>Candidatus Pelagibacterales</taxon>
        <taxon>Candidatus Pelagibacteraceae</taxon>
        <taxon>Candidatus Pelagibacter</taxon>
    </lineage>
</organism>
<keyword evidence="2" id="KW-1185">Reference proteome</keyword>
<dbReference type="EMBL" id="CP038852">
    <property type="protein sequence ID" value="QIZ21577.1"/>
    <property type="molecule type" value="Genomic_DNA"/>
</dbReference>
<dbReference type="RefSeq" id="WP_168607435.1">
    <property type="nucleotide sequence ID" value="NZ_CP038852.1"/>
</dbReference>
<reference evidence="1 2" key="1">
    <citation type="journal article" date="2020" name="Nat. Microbiol.">
        <title>Lysogenic host-virus interactions in SAR11 marine bacteria.</title>
        <authorList>
            <person name="Morris R.M."/>
            <person name="Cain K.R."/>
            <person name="Hvorecny K.L."/>
            <person name="Kollman J.M."/>
        </authorList>
    </citation>
    <scope>NUCLEOTIDE SEQUENCE [LARGE SCALE GENOMIC DNA]</scope>
    <source>
        <strain evidence="1 2">NP1</strain>
    </source>
</reference>
<gene>
    <name evidence="1" type="ORF">E5R92_07255</name>
</gene>
<dbReference type="Proteomes" id="UP000501094">
    <property type="component" value="Chromosome"/>
</dbReference>
<evidence type="ECO:0000313" key="1">
    <source>
        <dbReference type="EMBL" id="QIZ21577.1"/>
    </source>
</evidence>
<dbReference type="AlphaFoldDB" id="A0A6H1Q3R7"/>
<sequence>MVQTKLTIIGWQRYMSFIGNIAAAQSAKAIGKYNQDVYNTQANLQKAKTEVNKKVYENLDRPRLIKQQEAAYDFLFVQTLNTGAEVRAGGSNYLALLESKVNQATDLAIEDYNSTTAYYDGINQSLLLRSKGVGERFKGQMTANTEYMKAAGSMFGNYQSSGSILSR</sequence>
<proteinExistence type="predicted"/>
<protein>
    <submittedName>
        <fullName evidence="1">Internal protein A</fullName>
    </submittedName>
</protein>
<name>A0A6H1Q3R7_9PROT</name>
<evidence type="ECO:0000313" key="2">
    <source>
        <dbReference type="Proteomes" id="UP000501094"/>
    </source>
</evidence>
<dbReference type="KEGG" id="peg:E5R92_07255"/>